<evidence type="ECO:0000313" key="2">
    <source>
        <dbReference type="Proteomes" id="UP000017836"/>
    </source>
</evidence>
<dbReference type="STRING" id="13333.W1NFF8"/>
<dbReference type="PANTHER" id="PTHR46050:SF7">
    <property type="entry name" value="TETRATRICOPEPTIDE REPEAT (TPR)-LIKE SUPERFAMILY PROTEIN"/>
    <property type="match status" value="1"/>
</dbReference>
<evidence type="ECO:0000313" key="1">
    <source>
        <dbReference type="EMBL" id="ERM94173.1"/>
    </source>
</evidence>
<keyword evidence="2" id="KW-1185">Reference proteome</keyword>
<dbReference type="AlphaFoldDB" id="W1NFF8"/>
<dbReference type="EMBL" id="KI397513">
    <property type="protein sequence ID" value="ERM94173.1"/>
    <property type="molecule type" value="Genomic_DNA"/>
</dbReference>
<dbReference type="Gramene" id="ERM94173">
    <property type="protein sequence ID" value="ERM94173"/>
    <property type="gene ID" value="AMTR_s00010p00179130"/>
</dbReference>
<protein>
    <submittedName>
        <fullName evidence="1">Uncharacterized protein</fullName>
    </submittedName>
</protein>
<dbReference type="eggNOG" id="KOG1124">
    <property type="taxonomic scope" value="Eukaryota"/>
</dbReference>
<dbReference type="Proteomes" id="UP000017836">
    <property type="component" value="Unassembled WGS sequence"/>
</dbReference>
<dbReference type="HOGENOM" id="CLU_2240198_0_0_1"/>
<dbReference type="InterPro" id="IPR044534">
    <property type="entry name" value="TTL1-4"/>
</dbReference>
<proteinExistence type="predicted"/>
<name>W1NFF8_AMBTC</name>
<organism evidence="1 2">
    <name type="scientific">Amborella trichopoda</name>
    <dbReference type="NCBI Taxonomy" id="13333"/>
    <lineage>
        <taxon>Eukaryota</taxon>
        <taxon>Viridiplantae</taxon>
        <taxon>Streptophyta</taxon>
        <taxon>Embryophyta</taxon>
        <taxon>Tracheophyta</taxon>
        <taxon>Spermatophyta</taxon>
        <taxon>Magnoliopsida</taxon>
        <taxon>Amborellales</taxon>
        <taxon>Amborellaceae</taxon>
        <taxon>Amborella</taxon>
    </lineage>
</organism>
<reference evidence="2" key="1">
    <citation type="journal article" date="2013" name="Science">
        <title>The Amborella genome and the evolution of flowering plants.</title>
        <authorList>
            <consortium name="Amborella Genome Project"/>
        </authorList>
    </citation>
    <scope>NUCLEOTIDE SEQUENCE [LARGE SCALE GENOMIC DNA]</scope>
</reference>
<dbReference type="PANTHER" id="PTHR46050">
    <property type="entry name" value="TPR REPEAT-CONTAINING THIOREDOXIN"/>
    <property type="match status" value="1"/>
</dbReference>
<accession>W1NFF8</accession>
<sequence>MAHYKQSVSEANAGELGQAQAFQTHLSKCTEARKLKDWHTLLKEASSAIATGADAAPQVFASQAEALLRLHKVQEAEAAMSGAPEFEVDACTKFLGPQPTPMFCL</sequence>
<gene>
    <name evidence="1" type="ORF">AMTR_s00010p00179130</name>
</gene>